<feature type="transmembrane region" description="Helical" evidence="13">
    <location>
        <begin position="20"/>
        <end position="40"/>
    </location>
</feature>
<dbReference type="InterPro" id="IPR035518">
    <property type="entry name" value="DPG_synthase"/>
</dbReference>
<dbReference type="RefSeq" id="XP_003957854.1">
    <property type="nucleotide sequence ID" value="XM_003957805.1"/>
</dbReference>
<evidence type="ECO:0000256" key="8">
    <source>
        <dbReference type="ARBA" id="ARBA00022824"/>
    </source>
</evidence>
<dbReference type="Pfam" id="PF00535">
    <property type="entry name" value="Glycos_transf_2"/>
    <property type="match status" value="1"/>
</dbReference>
<keyword evidence="7 13" id="KW-0812">Transmembrane</keyword>
<evidence type="ECO:0000256" key="1">
    <source>
        <dbReference type="ARBA" id="ARBA00004389"/>
    </source>
</evidence>
<dbReference type="Gene3D" id="3.90.550.10">
    <property type="entry name" value="Spore Coat Polysaccharide Biosynthesis Protein SpsA, Chain A"/>
    <property type="match status" value="1"/>
</dbReference>
<gene>
    <name evidence="15" type="primary">KAFR0F01230</name>
    <name evidence="15" type="ORF">KAFR_0F01230</name>
</gene>
<reference evidence="15 16" key="1">
    <citation type="journal article" date="2011" name="Proc. Natl. Acad. Sci. U.S.A.">
        <title>Evolutionary erosion of yeast sex chromosomes by mating-type switching accidents.</title>
        <authorList>
            <person name="Gordon J.L."/>
            <person name="Armisen D."/>
            <person name="Proux-Wera E."/>
            <person name="Oheigeartaigh S.S."/>
            <person name="Byrne K.P."/>
            <person name="Wolfe K.H."/>
        </authorList>
    </citation>
    <scope>NUCLEOTIDE SEQUENCE [LARGE SCALE GENOMIC DNA]</scope>
    <source>
        <strain evidence="16">ATCC 22294 / BCRC 22015 / CBS 2517 / CECT 1963 / NBRC 1671 / NRRL Y-8276</strain>
    </source>
</reference>
<dbReference type="eggNOG" id="KOG2977">
    <property type="taxonomic scope" value="Eukaryota"/>
</dbReference>
<evidence type="ECO:0000256" key="11">
    <source>
        <dbReference type="ARBA" id="ARBA00023136"/>
    </source>
</evidence>
<name>H2AWG9_KAZAF</name>
<dbReference type="CDD" id="cd04188">
    <property type="entry name" value="DPG_synthase"/>
    <property type="match status" value="1"/>
</dbReference>
<evidence type="ECO:0000259" key="14">
    <source>
        <dbReference type="Pfam" id="PF00535"/>
    </source>
</evidence>
<protein>
    <recommendedName>
        <fullName evidence="4">dolichyl-phosphate beta-glucosyltransferase</fullName>
        <ecNumber evidence="4">2.4.1.117</ecNumber>
    </recommendedName>
</protein>
<keyword evidence="5" id="KW-0328">Glycosyltransferase</keyword>
<comment type="pathway">
    <text evidence="2">Protein modification; protein glycosylation.</text>
</comment>
<evidence type="ECO:0000256" key="5">
    <source>
        <dbReference type="ARBA" id="ARBA00022676"/>
    </source>
</evidence>
<dbReference type="HOGENOM" id="CLU_033536_9_1_1"/>
<dbReference type="InterPro" id="IPR029044">
    <property type="entry name" value="Nucleotide-diphossugar_trans"/>
</dbReference>
<dbReference type="FunCoup" id="H2AWG9">
    <property type="interactions" value="706"/>
</dbReference>
<evidence type="ECO:0000256" key="12">
    <source>
        <dbReference type="ARBA" id="ARBA00045097"/>
    </source>
</evidence>
<evidence type="ECO:0000313" key="15">
    <source>
        <dbReference type="EMBL" id="CCF58719.1"/>
    </source>
</evidence>
<organism evidence="15 16">
    <name type="scientific">Kazachstania africana (strain ATCC 22294 / BCRC 22015 / CBS 2517 / CECT 1963 / NBRC 1671 / NRRL Y-8276)</name>
    <name type="common">Yeast</name>
    <name type="synonym">Kluyveromyces africanus</name>
    <dbReference type="NCBI Taxonomy" id="1071382"/>
    <lineage>
        <taxon>Eukaryota</taxon>
        <taxon>Fungi</taxon>
        <taxon>Dikarya</taxon>
        <taxon>Ascomycota</taxon>
        <taxon>Saccharomycotina</taxon>
        <taxon>Saccharomycetes</taxon>
        <taxon>Saccharomycetales</taxon>
        <taxon>Saccharomycetaceae</taxon>
        <taxon>Kazachstania</taxon>
    </lineage>
</organism>
<keyword evidence="10 13" id="KW-1133">Transmembrane helix</keyword>
<evidence type="ECO:0000256" key="4">
    <source>
        <dbReference type="ARBA" id="ARBA00012583"/>
    </source>
</evidence>
<dbReference type="GO" id="GO:0005789">
    <property type="term" value="C:endoplasmic reticulum membrane"/>
    <property type="evidence" value="ECO:0007669"/>
    <property type="project" value="UniProtKB-SubCell"/>
</dbReference>
<accession>H2AWG9</accession>
<dbReference type="KEGG" id="kaf:KAFR_0F01230"/>
<dbReference type="STRING" id="1071382.H2AWG9"/>
<evidence type="ECO:0000256" key="3">
    <source>
        <dbReference type="ARBA" id="ARBA00006739"/>
    </source>
</evidence>
<dbReference type="InParanoid" id="H2AWG9"/>
<feature type="transmembrane region" description="Helical" evidence="13">
    <location>
        <begin position="229"/>
        <end position="246"/>
    </location>
</feature>
<keyword evidence="6" id="KW-0808">Transferase</keyword>
<proteinExistence type="inferred from homology"/>
<keyword evidence="8" id="KW-0256">Endoplasmic reticulum</keyword>
<evidence type="ECO:0000256" key="10">
    <source>
        <dbReference type="ARBA" id="ARBA00022989"/>
    </source>
</evidence>
<evidence type="ECO:0000313" key="16">
    <source>
        <dbReference type="Proteomes" id="UP000005220"/>
    </source>
</evidence>
<sequence>MFSEQLVSVYSNLSNTNVKVLLSSFVVAVATSVYLIVYLLSHSPRQPCPEELEFTTIDDNKRQFIRKKLPSRSEDDIILSVVVPSYNETSRILSMLKDAINFLEAEMPSKWEIVVVDDGSSDGTSDFVLKLSRDHFNLKSGQLRVIKFVHNRGKGGAVKQGLLHIRGKYGLFADADGASKFSDVKKLIENIENMEVDDEGKKFPAMALGSRAHMVNTEAVIKRSFVRNCLMYGFHALVFIFGIRSIKDTQCGFKLFNRDAINDIFPYLHTEGWIFDVEILLLGLKKNIKYREIPISWHEVGGSKMDLAIDSLKMAKDLVIIRMAYILGIYKPYRKC</sequence>
<keyword evidence="16" id="KW-1185">Reference proteome</keyword>
<dbReference type="PANTHER" id="PTHR10859">
    <property type="entry name" value="GLYCOSYL TRANSFERASE"/>
    <property type="match status" value="1"/>
</dbReference>
<evidence type="ECO:0000256" key="2">
    <source>
        <dbReference type="ARBA" id="ARBA00004922"/>
    </source>
</evidence>
<dbReference type="EMBL" id="HE650826">
    <property type="protein sequence ID" value="CCF58719.1"/>
    <property type="molecule type" value="Genomic_DNA"/>
</dbReference>
<evidence type="ECO:0000256" key="13">
    <source>
        <dbReference type="SAM" id="Phobius"/>
    </source>
</evidence>
<keyword evidence="11 13" id="KW-0472">Membrane</keyword>
<keyword evidence="9" id="KW-0735">Signal-anchor</keyword>
<evidence type="ECO:0000256" key="7">
    <source>
        <dbReference type="ARBA" id="ARBA00022692"/>
    </source>
</evidence>
<feature type="domain" description="Glycosyltransferase 2-like" evidence="14">
    <location>
        <begin position="80"/>
        <end position="262"/>
    </location>
</feature>
<comment type="subcellular location">
    <subcellularLocation>
        <location evidence="1">Endoplasmic reticulum membrane</location>
        <topology evidence="1">Single-pass membrane protein</topology>
    </subcellularLocation>
</comment>
<comment type="catalytic activity">
    <reaction evidence="12">
        <text>a di-trans,poly-cis-dolichyl phosphate + UDP-alpha-D-glucose = a di-trans,poly-cis-dolichyl beta-D-glucosyl phosphate + UDP</text>
        <dbReference type="Rhea" id="RHEA:15401"/>
        <dbReference type="Rhea" id="RHEA-COMP:19498"/>
        <dbReference type="Rhea" id="RHEA-COMP:19502"/>
        <dbReference type="ChEBI" id="CHEBI:57525"/>
        <dbReference type="ChEBI" id="CHEBI:57683"/>
        <dbReference type="ChEBI" id="CHEBI:58223"/>
        <dbReference type="ChEBI" id="CHEBI:58885"/>
        <dbReference type="EC" id="2.4.1.117"/>
    </reaction>
    <physiologicalReaction direction="left-to-right" evidence="12">
        <dbReference type="Rhea" id="RHEA:15402"/>
    </physiologicalReaction>
</comment>
<dbReference type="GO" id="GO:0004581">
    <property type="term" value="F:dolichyl-phosphate beta-glucosyltransferase activity"/>
    <property type="evidence" value="ECO:0007669"/>
    <property type="project" value="UniProtKB-EC"/>
</dbReference>
<dbReference type="InterPro" id="IPR001173">
    <property type="entry name" value="Glyco_trans_2-like"/>
</dbReference>
<dbReference type="GeneID" id="13884187"/>
<dbReference type="SUPFAM" id="SSF53448">
    <property type="entry name" value="Nucleotide-diphospho-sugar transferases"/>
    <property type="match status" value="1"/>
</dbReference>
<dbReference type="EC" id="2.4.1.117" evidence="4"/>
<comment type="similarity">
    <text evidence="3">Belongs to the glycosyltransferase 2 family.</text>
</comment>
<evidence type="ECO:0000256" key="9">
    <source>
        <dbReference type="ARBA" id="ARBA00022968"/>
    </source>
</evidence>
<dbReference type="Proteomes" id="UP000005220">
    <property type="component" value="Chromosome 6"/>
</dbReference>
<dbReference type="PANTHER" id="PTHR10859:SF91">
    <property type="entry name" value="DOLICHYL-PHOSPHATE BETA-GLUCOSYLTRANSFERASE"/>
    <property type="match status" value="1"/>
</dbReference>
<dbReference type="OrthoDB" id="3784at2759"/>
<evidence type="ECO:0000256" key="6">
    <source>
        <dbReference type="ARBA" id="ARBA00022679"/>
    </source>
</evidence>
<dbReference type="AlphaFoldDB" id="H2AWG9"/>
<dbReference type="GO" id="GO:0006487">
    <property type="term" value="P:protein N-linked glycosylation"/>
    <property type="evidence" value="ECO:0007669"/>
    <property type="project" value="EnsemblFungi"/>
</dbReference>